<sequence length="268" mass="30253">MKIDKPTSIVESVLEVTQRITPKERPSIGIDVFSSMYVQAVSMSAVNAWHSAGPDEGGYLVLRDKDSPDRKLAEVELPYAKEEDRLESFSPYWNFEPSSEELAKAGFYYTGKSDRVKCFSCALEISEWGGEEGESPMEIHQRETKKEHGLMYDCAFLSVACKTVPDAVDSTTDNGTYAGRLESYGRFEWPKQSHMKPEELAAAGLYYTGRGDRVACHFCGQILRTWERGDVAMIEHARWAENRNCPYLKYTAGNAVRGISRLENPIYN</sequence>
<accession>K4JV09</accession>
<dbReference type="CDD" id="cd00022">
    <property type="entry name" value="BIR"/>
    <property type="match status" value="2"/>
</dbReference>
<evidence type="ECO:0000313" key="1">
    <source>
        <dbReference type="EMBL" id="AFU90011.1"/>
    </source>
</evidence>
<evidence type="ECO:0000313" key="2">
    <source>
        <dbReference type="EMBL" id="AFU90068.1"/>
    </source>
</evidence>
<protein>
    <submittedName>
        <fullName evidence="1">Putative inhibitor of apoptosis protein</fullName>
    </submittedName>
</protein>
<dbReference type="PANTHER" id="PTHR10044">
    <property type="entry name" value="INHIBITOR OF APOPTOSIS"/>
    <property type="match status" value="1"/>
</dbReference>
<dbReference type="InterPro" id="IPR001370">
    <property type="entry name" value="BIR_rpt"/>
</dbReference>
<dbReference type="SMART" id="SM00238">
    <property type="entry name" value="BIR"/>
    <property type="match status" value="2"/>
</dbReference>
<proteinExistence type="predicted"/>
<dbReference type="Pfam" id="PF00653">
    <property type="entry name" value="BIR"/>
    <property type="match status" value="2"/>
</dbReference>
<evidence type="ECO:0000313" key="3">
    <source>
        <dbReference type="Proteomes" id="UP000029777"/>
    </source>
</evidence>
<dbReference type="RefSeq" id="YP_006908708.1">
    <property type="nucleotide sequence ID" value="NC_018874.1"/>
</dbReference>
<name>K4JV09_ABHV</name>
<dbReference type="GO" id="GO:0051726">
    <property type="term" value="P:regulation of cell cycle"/>
    <property type="evidence" value="ECO:0007669"/>
    <property type="project" value="TreeGrafter"/>
</dbReference>
<dbReference type="SUPFAM" id="SSF57924">
    <property type="entry name" value="Inhibitor of apoptosis (IAP) repeat"/>
    <property type="match status" value="2"/>
</dbReference>
<dbReference type="RefSeq" id="YP_006908651.1">
    <property type="nucleotide sequence ID" value="NC_018874.1"/>
</dbReference>
<keyword evidence="3" id="KW-1185">Reference proteome</keyword>
<gene>
    <name evidence="1" type="ORF">AbHV_ORF1_1</name>
    <name evidence="2" type="ORF">AbHV_ORF1_2</name>
</gene>
<dbReference type="PROSITE" id="PS50143">
    <property type="entry name" value="BIR_REPEAT_2"/>
    <property type="match status" value="2"/>
</dbReference>
<dbReference type="PANTHER" id="PTHR10044:SF139">
    <property type="entry name" value="DEATH-ASSOCIATED INHIBITOR OF APOPTOSIS 2"/>
    <property type="match status" value="1"/>
</dbReference>
<dbReference type="Gene3D" id="1.10.1170.10">
    <property type="entry name" value="Inhibitor Of Apoptosis Protein (2mihbC-IAP-1), Chain A"/>
    <property type="match status" value="2"/>
</dbReference>
<dbReference type="EMBL" id="JX453331">
    <property type="protein sequence ID" value="AFU90011.1"/>
    <property type="molecule type" value="Genomic_DNA"/>
</dbReference>
<dbReference type="KEGG" id="vg:13853738"/>
<dbReference type="InterPro" id="IPR050784">
    <property type="entry name" value="IAP"/>
</dbReference>
<dbReference type="OrthoDB" id="9255at10239"/>
<dbReference type="KEGG" id="vg:13853677"/>
<organism evidence="1 3">
    <name type="scientific">Abalone herpesvirus (isolate Abalone/Australia/Victoria/2009)</name>
    <name type="common">AbHV</name>
    <dbReference type="NCBI Taxonomy" id="1241371"/>
    <lineage>
        <taxon>Viruses</taxon>
        <taxon>Duplodnaviria</taxon>
        <taxon>Heunggongvirae</taxon>
        <taxon>Peploviricota</taxon>
        <taxon>Herviviricetes</taxon>
        <taxon>Herpesvirales</taxon>
        <taxon>Malacoherpesviridae</taxon>
        <taxon>Aurivirus</taxon>
        <taxon>Aurivirus haliotidmalaco1</taxon>
    </lineage>
</organism>
<dbReference type="EMBL" id="JX453331">
    <property type="protein sequence ID" value="AFU90068.1"/>
    <property type="molecule type" value="Genomic_DNA"/>
</dbReference>
<dbReference type="GeneID" id="13853677"/>
<dbReference type="Proteomes" id="UP000029777">
    <property type="component" value="Segment"/>
</dbReference>
<reference evidence="1 3" key="1">
    <citation type="submission" date="2012-08" db="EMBL/GenBank/DDBJ databases">
        <title>Abalone herpesvirus genome reveals unexpected ancestry.</title>
        <authorList>
            <person name="Savin K.W."/>
            <person name="Fegan M."/>
            <person name="Powney R."/>
            <person name="Savage D."/>
            <person name="Wong F."/>
            <person name="Sawbridge T."/>
            <person name="Helsham J."/>
            <person name="Vardy M."/>
            <person name="Cogan N."/>
            <person name="Mohammad I."/>
            <person name="Cocks B.G."/>
            <person name="Warner S."/>
        </authorList>
    </citation>
    <scope>NUCLEOTIDE SEQUENCE [LARGE SCALE GENOMIC DNA]</scope>
    <source>
        <strain evidence="3">Isolate Abalone/Australia/Victoria/2009</strain>
        <strain evidence="1">Victoria</strain>
    </source>
</reference>
<organismHost>
    <name type="scientific">Haliotidae</name>
    <name type="common">abalones</name>
    <dbReference type="NCBI Taxonomy" id="6451"/>
</organismHost>
<dbReference type="GeneID" id="13853738"/>